<evidence type="ECO:0000256" key="5">
    <source>
        <dbReference type="ARBA" id="ARBA00022679"/>
    </source>
</evidence>
<dbReference type="FunFam" id="1.10.357.140:FF:000004">
    <property type="entry name" value="Protoheme IX farnesyltransferase, mitochondrial"/>
    <property type="match status" value="1"/>
</dbReference>
<dbReference type="Pfam" id="PF01040">
    <property type="entry name" value="UbiA"/>
    <property type="match status" value="1"/>
</dbReference>
<evidence type="ECO:0000256" key="2">
    <source>
        <dbReference type="ARBA" id="ARBA00005985"/>
    </source>
</evidence>
<accession>A0AAV2SFH2</accession>
<keyword evidence="8 15" id="KW-1133">Transmembrane helix</keyword>
<feature type="non-terminal residue" evidence="16">
    <location>
        <position position="1"/>
    </location>
</feature>
<keyword evidence="17" id="KW-1185">Reference proteome</keyword>
<feature type="compositionally biased region" description="Polar residues" evidence="14">
    <location>
        <begin position="81"/>
        <end position="91"/>
    </location>
</feature>
<keyword evidence="6 15" id="KW-0812">Transmembrane</keyword>
<comment type="caution">
    <text evidence="16">The sequence shown here is derived from an EMBL/GenBank/DDBJ whole genome shotgun (WGS) entry which is preliminary data.</text>
</comment>
<dbReference type="PANTHER" id="PTHR43448">
    <property type="entry name" value="PROTOHEME IX FARNESYLTRANSFERASE, MITOCHONDRIAL"/>
    <property type="match status" value="1"/>
</dbReference>
<feature type="transmembrane region" description="Helical" evidence="15">
    <location>
        <begin position="455"/>
        <end position="473"/>
    </location>
</feature>
<evidence type="ECO:0000256" key="8">
    <source>
        <dbReference type="ARBA" id="ARBA00022989"/>
    </source>
</evidence>
<feature type="transmembrane region" description="Helical" evidence="15">
    <location>
        <begin position="326"/>
        <end position="347"/>
    </location>
</feature>
<dbReference type="GO" id="GO:0006784">
    <property type="term" value="P:heme A biosynthetic process"/>
    <property type="evidence" value="ECO:0007669"/>
    <property type="project" value="TreeGrafter"/>
</dbReference>
<dbReference type="InterPro" id="IPR044878">
    <property type="entry name" value="UbiA_sf"/>
</dbReference>
<name>A0AAV2SFH2_MEGNR</name>
<dbReference type="HAMAP" id="MF_00154">
    <property type="entry name" value="CyoE_CtaB"/>
    <property type="match status" value="1"/>
</dbReference>
<sequence>RDEIMQSGIIIRGSTTLVLSINNICNLNSGHLRINNQIWKSGKKILSYRGISGKTDFSHTLNDSVTKQSDHHDLKKETKTAPLTRSNGNNSESRKYKVIFEPLSKVLMSDEVPFIHVANAGAVVDIKSKIFTNLHVDQLLKESRSSVKVAKNIKHYDEENDYVEETKDKKKVHSGLTGALNPGALDWRPQKLLLNKLGQNYAGLAKSRLTGLVVMTAMTGYAMAPGPFDPLILLCCSLGTCLTSSAANAINQFCEVPYDSQMDRTKNRVLVRGLLTPLHAVTFAGVCGSLGVATLYIGCNTTAAILGGINLLLYTSAYTPMKRVSIVNTWVGSVVGAIPPMIGWSAATGQLEGGAWILAGVLFAWQFPHFNALSWNLRPDYSRAGYRMMSVTNPNLCRRVALRYSIAMFPICILAPVLDLTTWTFAIDSLPVNGYLTYLAWKFYQEADSKSSRKLFMFTLIHLPAILGLMIISKKYNNEDEKDETQQNIAVKTNREISSLKSL</sequence>
<dbReference type="PANTHER" id="PTHR43448:SF2">
    <property type="entry name" value="PROTOHEME IX FARNESYLTRANSFERASE, MITOCHONDRIAL"/>
    <property type="match status" value="1"/>
</dbReference>
<dbReference type="EC" id="2.5.1.141" evidence="3"/>
<feature type="transmembrane region" description="Helical" evidence="15">
    <location>
        <begin position="353"/>
        <end position="375"/>
    </location>
</feature>
<dbReference type="GO" id="GO:0008495">
    <property type="term" value="F:protoheme IX farnesyltransferase activity"/>
    <property type="evidence" value="ECO:0007669"/>
    <property type="project" value="UniProtKB-EC"/>
</dbReference>
<feature type="region of interest" description="Disordered" evidence="14">
    <location>
        <begin position="63"/>
        <end position="91"/>
    </location>
</feature>
<feature type="compositionally biased region" description="Basic and acidic residues" evidence="14">
    <location>
        <begin position="68"/>
        <end position="79"/>
    </location>
</feature>
<dbReference type="NCBIfam" id="TIGR01473">
    <property type="entry name" value="cyoE_ctaB"/>
    <property type="match status" value="1"/>
</dbReference>
<proteinExistence type="inferred from homology"/>
<dbReference type="CDD" id="cd13957">
    <property type="entry name" value="PT_UbiA_Cox10"/>
    <property type="match status" value="1"/>
</dbReference>
<keyword evidence="9" id="KW-0496">Mitochondrion</keyword>
<evidence type="ECO:0000256" key="1">
    <source>
        <dbReference type="ARBA" id="ARBA00004225"/>
    </source>
</evidence>
<evidence type="ECO:0000256" key="11">
    <source>
        <dbReference type="ARBA" id="ARBA00023136"/>
    </source>
</evidence>
<dbReference type="InterPro" id="IPR030470">
    <property type="entry name" value="UbiA_prenylTrfase_CS"/>
</dbReference>
<comment type="catalytic activity">
    <reaction evidence="13">
        <text>heme b + (2E,6E)-farnesyl diphosphate + H2O = Fe(II)-heme o + diphosphate</text>
        <dbReference type="Rhea" id="RHEA:28070"/>
        <dbReference type="ChEBI" id="CHEBI:15377"/>
        <dbReference type="ChEBI" id="CHEBI:33019"/>
        <dbReference type="ChEBI" id="CHEBI:60344"/>
        <dbReference type="ChEBI" id="CHEBI:60530"/>
        <dbReference type="ChEBI" id="CHEBI:175763"/>
        <dbReference type="EC" id="2.5.1.141"/>
    </reaction>
</comment>
<comment type="subcellular location">
    <subcellularLocation>
        <location evidence="1">Mitochondrion membrane</location>
        <topology evidence="1">Multi-pass membrane protein</topology>
    </subcellularLocation>
</comment>
<evidence type="ECO:0000256" key="7">
    <source>
        <dbReference type="ARBA" id="ARBA00022946"/>
    </source>
</evidence>
<dbReference type="GO" id="GO:0031966">
    <property type="term" value="C:mitochondrial membrane"/>
    <property type="evidence" value="ECO:0007669"/>
    <property type="project" value="UniProtKB-SubCell"/>
</dbReference>
<dbReference type="PROSITE" id="PS00943">
    <property type="entry name" value="UBIA"/>
    <property type="match status" value="1"/>
</dbReference>
<reference evidence="16 17" key="1">
    <citation type="submission" date="2024-05" db="EMBL/GenBank/DDBJ databases">
        <authorList>
            <person name="Wallberg A."/>
        </authorList>
    </citation>
    <scope>NUCLEOTIDE SEQUENCE [LARGE SCALE GENOMIC DNA]</scope>
</reference>
<feature type="transmembrane region" description="Helical" evidence="15">
    <location>
        <begin position="396"/>
        <end position="417"/>
    </location>
</feature>
<dbReference type="Proteomes" id="UP001497623">
    <property type="component" value="Unassembled WGS sequence"/>
</dbReference>
<protein>
    <recommendedName>
        <fullName evidence="4">Protoheme IX farnesyltransferase, mitochondrial</fullName>
        <ecNumber evidence="3">2.5.1.141</ecNumber>
    </recommendedName>
    <alternativeName>
        <fullName evidence="12">Heme O synthase</fullName>
    </alternativeName>
</protein>
<evidence type="ECO:0000313" key="17">
    <source>
        <dbReference type="Proteomes" id="UP001497623"/>
    </source>
</evidence>
<evidence type="ECO:0000256" key="9">
    <source>
        <dbReference type="ARBA" id="ARBA00023128"/>
    </source>
</evidence>
<evidence type="ECO:0000256" key="3">
    <source>
        <dbReference type="ARBA" id="ARBA00012292"/>
    </source>
</evidence>
<keyword evidence="7" id="KW-0809">Transit peptide</keyword>
<evidence type="ECO:0000256" key="12">
    <source>
        <dbReference type="ARBA" id="ARBA00030253"/>
    </source>
</evidence>
<evidence type="ECO:0000256" key="14">
    <source>
        <dbReference type="SAM" id="MobiDB-lite"/>
    </source>
</evidence>
<dbReference type="AlphaFoldDB" id="A0AAV2SFH2"/>
<dbReference type="InterPro" id="IPR006369">
    <property type="entry name" value="Protohaem_IX_farnesylTrfase"/>
</dbReference>
<dbReference type="InterPro" id="IPR000537">
    <property type="entry name" value="UbiA_prenyltransferase"/>
</dbReference>
<keyword evidence="5" id="KW-0808">Transferase</keyword>
<evidence type="ECO:0000256" key="13">
    <source>
        <dbReference type="ARBA" id="ARBA00047690"/>
    </source>
</evidence>
<keyword evidence="10" id="KW-0350">Heme biosynthesis</keyword>
<evidence type="ECO:0000256" key="10">
    <source>
        <dbReference type="ARBA" id="ARBA00023133"/>
    </source>
</evidence>
<evidence type="ECO:0000313" key="16">
    <source>
        <dbReference type="EMBL" id="CAL4183020.1"/>
    </source>
</evidence>
<dbReference type="Gene3D" id="1.10.357.140">
    <property type="entry name" value="UbiA prenyltransferase"/>
    <property type="match status" value="1"/>
</dbReference>
<keyword evidence="11 15" id="KW-0472">Membrane</keyword>
<organism evidence="16 17">
    <name type="scientific">Meganyctiphanes norvegica</name>
    <name type="common">Northern krill</name>
    <name type="synonym">Thysanopoda norvegica</name>
    <dbReference type="NCBI Taxonomy" id="48144"/>
    <lineage>
        <taxon>Eukaryota</taxon>
        <taxon>Metazoa</taxon>
        <taxon>Ecdysozoa</taxon>
        <taxon>Arthropoda</taxon>
        <taxon>Crustacea</taxon>
        <taxon>Multicrustacea</taxon>
        <taxon>Malacostraca</taxon>
        <taxon>Eumalacostraca</taxon>
        <taxon>Eucarida</taxon>
        <taxon>Euphausiacea</taxon>
        <taxon>Euphausiidae</taxon>
        <taxon>Meganyctiphanes</taxon>
    </lineage>
</organism>
<comment type="similarity">
    <text evidence="2">Belongs to the UbiA prenyltransferase family.</text>
</comment>
<feature type="transmembrane region" description="Helical" evidence="15">
    <location>
        <begin position="292"/>
        <end position="314"/>
    </location>
</feature>
<evidence type="ECO:0000256" key="15">
    <source>
        <dbReference type="SAM" id="Phobius"/>
    </source>
</evidence>
<gene>
    <name evidence="16" type="ORF">MNOR_LOCUS35651</name>
</gene>
<evidence type="ECO:0000256" key="6">
    <source>
        <dbReference type="ARBA" id="ARBA00022692"/>
    </source>
</evidence>
<dbReference type="EMBL" id="CAXKWB010060432">
    <property type="protein sequence ID" value="CAL4183020.1"/>
    <property type="molecule type" value="Genomic_DNA"/>
</dbReference>
<evidence type="ECO:0000256" key="4">
    <source>
        <dbReference type="ARBA" id="ARBA00016335"/>
    </source>
</evidence>